<proteinExistence type="inferred from homology"/>
<comment type="similarity">
    <text evidence="2">Belongs to the PilY1 family.</text>
</comment>
<feature type="signal peptide" evidence="8">
    <location>
        <begin position="1"/>
        <end position="26"/>
    </location>
</feature>
<dbReference type="Gene3D" id="3.40.50.410">
    <property type="entry name" value="von Willebrand factor, type A domain"/>
    <property type="match status" value="1"/>
</dbReference>
<organism evidence="10 11">
    <name type="scientific">Oleispira antarctica</name>
    <dbReference type="NCBI Taxonomy" id="188908"/>
    <lineage>
        <taxon>Bacteria</taxon>
        <taxon>Pseudomonadati</taxon>
        <taxon>Pseudomonadota</taxon>
        <taxon>Gammaproteobacteria</taxon>
        <taxon>Oceanospirillales</taxon>
        <taxon>Oceanospirillaceae</taxon>
        <taxon>Oleispira</taxon>
    </lineage>
</organism>
<dbReference type="Gene3D" id="2.130.10.10">
    <property type="entry name" value="YVTN repeat-like/Quinoprotein amine dehydrogenase"/>
    <property type="match status" value="1"/>
</dbReference>
<feature type="domain" description="PilY1 beta-propeller" evidence="9">
    <location>
        <begin position="677"/>
        <end position="915"/>
    </location>
</feature>
<evidence type="ECO:0000259" key="9">
    <source>
        <dbReference type="Pfam" id="PF05567"/>
    </source>
</evidence>
<evidence type="ECO:0000256" key="6">
    <source>
        <dbReference type="ARBA" id="ARBA00023263"/>
    </source>
</evidence>
<dbReference type="SMART" id="SM00564">
    <property type="entry name" value="PQQ"/>
    <property type="match status" value="2"/>
</dbReference>
<gene>
    <name evidence="10" type="ORF">A9R00_10665</name>
</gene>
<reference evidence="11" key="1">
    <citation type="journal article" date="2017" name="Proc. Natl. Acad. Sci. U.S.A.">
        <title>Simulation of Deepwater Horizon oil plume reveals substrate specialization within a complex community of hydrocarbon degraders.</title>
        <authorList>
            <person name="Hu P."/>
            <person name="Dubinsky E.A."/>
            <person name="Probst A.J."/>
            <person name="Wang J."/>
            <person name="Sieber C.M.K."/>
            <person name="Tom L.M."/>
            <person name="Gardinali P."/>
            <person name="Banfield J.F."/>
            <person name="Atlas R.M."/>
            <person name="Andersen G.L."/>
        </authorList>
    </citation>
    <scope>NUCLEOTIDE SEQUENCE [LARGE SCALE GENOMIC DNA]</scope>
</reference>
<dbReference type="AlphaFoldDB" id="A0A1Y5HT09"/>
<dbReference type="InterPro" id="IPR015943">
    <property type="entry name" value="WD40/YVTN_repeat-like_dom_sf"/>
</dbReference>
<evidence type="ECO:0000256" key="5">
    <source>
        <dbReference type="ARBA" id="ARBA00022837"/>
    </source>
</evidence>
<keyword evidence="5" id="KW-0106">Calcium</keyword>
<keyword evidence="4" id="KW-0479">Metal-binding</keyword>
<dbReference type="InterPro" id="IPR011047">
    <property type="entry name" value="Quinoprotein_ADH-like_sf"/>
</dbReference>
<feature type="region of interest" description="Disordered" evidence="7">
    <location>
        <begin position="187"/>
        <end position="215"/>
    </location>
</feature>
<evidence type="ECO:0000256" key="3">
    <source>
        <dbReference type="ARBA" id="ARBA00022558"/>
    </source>
</evidence>
<evidence type="ECO:0000313" key="11">
    <source>
        <dbReference type="Proteomes" id="UP000227088"/>
    </source>
</evidence>
<dbReference type="Proteomes" id="UP000227088">
    <property type="component" value="Unassembled WGS sequence"/>
</dbReference>
<keyword evidence="3" id="KW-1029">Fimbrium biogenesis</keyword>
<dbReference type="InterPro" id="IPR036465">
    <property type="entry name" value="vWFA_dom_sf"/>
</dbReference>
<name>A0A1Y5HT09_OLEAN</name>
<evidence type="ECO:0000256" key="4">
    <source>
        <dbReference type="ARBA" id="ARBA00022723"/>
    </source>
</evidence>
<evidence type="ECO:0000256" key="1">
    <source>
        <dbReference type="ARBA" id="ARBA00004561"/>
    </source>
</evidence>
<dbReference type="Pfam" id="PF05567">
    <property type="entry name" value="T4P_PilY1"/>
    <property type="match status" value="1"/>
</dbReference>
<evidence type="ECO:0000256" key="8">
    <source>
        <dbReference type="SAM" id="SignalP"/>
    </source>
</evidence>
<dbReference type="GO" id="GO:0009289">
    <property type="term" value="C:pilus"/>
    <property type="evidence" value="ECO:0007669"/>
    <property type="project" value="UniProtKB-SubCell"/>
</dbReference>
<dbReference type="SUPFAM" id="SSF50998">
    <property type="entry name" value="Quinoprotein alcohol dehydrogenase-like"/>
    <property type="match status" value="1"/>
</dbReference>
<dbReference type="GO" id="GO:0046872">
    <property type="term" value="F:metal ion binding"/>
    <property type="evidence" value="ECO:0007669"/>
    <property type="project" value="UniProtKB-KW"/>
</dbReference>
<evidence type="ECO:0000256" key="7">
    <source>
        <dbReference type="SAM" id="MobiDB-lite"/>
    </source>
</evidence>
<dbReference type="EMBL" id="MABE01000613">
    <property type="protein sequence ID" value="OUS38222.1"/>
    <property type="molecule type" value="Genomic_DNA"/>
</dbReference>
<evidence type="ECO:0000313" key="10">
    <source>
        <dbReference type="EMBL" id="OUS38222.1"/>
    </source>
</evidence>
<feature type="chain" id="PRO_5012464096" description="PilY1 beta-propeller domain-containing protein" evidence="8">
    <location>
        <begin position="27"/>
        <end position="1184"/>
    </location>
</feature>
<keyword evidence="6" id="KW-0281">Fimbrium</keyword>
<comment type="subcellular location">
    <subcellularLocation>
        <location evidence="1">Fimbrium</location>
    </subcellularLocation>
</comment>
<dbReference type="InterPro" id="IPR018391">
    <property type="entry name" value="PQQ_b-propeller_rpt"/>
</dbReference>
<keyword evidence="8" id="KW-0732">Signal</keyword>
<comment type="caution">
    <text evidence="10">The sequence shown here is derived from an EMBL/GenBank/DDBJ whole genome shotgun (WGS) entry which is preliminary data.</text>
</comment>
<dbReference type="InterPro" id="IPR008707">
    <property type="entry name" value="B-propeller_PilY1"/>
</dbReference>
<accession>A0A1Y5HT09</accession>
<sequence>MKNFITRFSNIMTTATLTLWCCLAQADDIEVYRGEVSGESPVTLLVIDTSGSMDEDEVVNTSDYDPAINYAVLYAKDLSGNDINYPFDKDLYYFTNKYAVGELSNSDISDLELRPFPPEALVCEQAKNAMLNEGSYTDRFKRWNPSTHVWDPSVDIKKTWGGWWTYWDAPDTPVGSPSDTSALIECESDGGSNPSGKYVNTDPDNSNQYESSKESDYDKTWQNHFRYIYHGNYLNFKIYATKYSLIVIKTRMEITVDAAKHMANTTGGIRLGLSRFNSSGEGGRIDIAVDDIEAVKAAFNTKLDSYIPPNGGTPLEESFYEAALYLRGDSIHYGSSSTSAAYSGSKYISPITSGCQNVSNIVLFTDGEPTGDNGVNWHIRKLFQDAGVDFSTEPGLTDYDRTVLTNDCSGSGQCAEELAYFLANFDQSTGVDGLPGKQTIHTHAIGGFFDESSSTGAKVLKYMEDIARFGNGTYALATSKEEIVESFKSAVIVSMDDPVTFVAPAVAANAYNSLEHLDDLYYAMFVPSADNNWRGNLKSYRLSPDGIVVDASGDPAIGSAGLFKDSSRSYWTDPTIDDGGDVVIGGAAANLTKDLNIFTHLTDTKGSLTTRLSIDNITKNMLTLDNSVSETEHQALIDWINRKSGADDTRTQMEDPLHSRPIVVNYSYTKDPDSDTVTANGVVFVGSNSGYLHAFKADKYDFKEYFSFIPKELLPNANLYRTADKDQTKPYGVDGPINYWHEDVNQNSQVDNGEKVYLFFGLRRGGRHYYALDISNPDAPKFQWKISGGQGGDFDKMGQSWSPMSLAKVPWKGKTKVVLLVGGGYDADEDNRNSRAPHSMGNSVYMIDPESGELLWSASDSGATTNLPDMTSSITSEIKTIDFDNDQIADYFFVSDLGGRIWRFDINSKTSDKSDFITGAGILFDANKNNSHLQRFYYAPSVSYFVDDSGDKDKYLTITIGSGFRAHPLQDNTQDSFYVIKDPYIIEAPSTYKTLQRSDLEDIPEGTQLTTAISSLGWKHDLPAGEKIMATPLTSGGNMYFTTFSPSTSASSANACSADIGTSMAYNVDFEGDDDDTQDSVSPVIKGIPLPSIGIAPQVIEVRTSEAGQKAFCELSPGHSSCQGTEGFCELNPGHDSCTCKATDTCPDPDECEKTGSVILSGTNSLGSGIKRCDLVKKDYWHSL</sequence>
<protein>
    <recommendedName>
        <fullName evidence="9">PilY1 beta-propeller domain-containing protein</fullName>
    </recommendedName>
</protein>
<evidence type="ECO:0000256" key="2">
    <source>
        <dbReference type="ARBA" id="ARBA00008387"/>
    </source>
</evidence>